<keyword evidence="5" id="KW-0835">Urea cycle</keyword>
<dbReference type="InterPro" id="IPR023696">
    <property type="entry name" value="Ureohydrolase_dom_sf"/>
</dbReference>
<keyword evidence="8 12" id="KW-0378">Hydrolase</keyword>
<dbReference type="Gene3D" id="2.40.10.10">
    <property type="entry name" value="Trypsin-like serine proteases"/>
    <property type="match status" value="1"/>
</dbReference>
<accession>A0A0N1PI57</accession>
<dbReference type="GO" id="GO:0004053">
    <property type="term" value="F:arginase activity"/>
    <property type="evidence" value="ECO:0007669"/>
    <property type="project" value="UniProtKB-EC"/>
</dbReference>
<evidence type="ECO:0000313" key="15">
    <source>
        <dbReference type="Proteomes" id="UP000053240"/>
    </source>
</evidence>
<organism evidence="14 15">
    <name type="scientific">Papilio machaon</name>
    <name type="common">Old World swallowtail butterfly</name>
    <dbReference type="NCBI Taxonomy" id="76193"/>
    <lineage>
        <taxon>Eukaryota</taxon>
        <taxon>Metazoa</taxon>
        <taxon>Ecdysozoa</taxon>
        <taxon>Arthropoda</taxon>
        <taxon>Hexapoda</taxon>
        <taxon>Insecta</taxon>
        <taxon>Pterygota</taxon>
        <taxon>Neoptera</taxon>
        <taxon>Endopterygota</taxon>
        <taxon>Lepidoptera</taxon>
        <taxon>Glossata</taxon>
        <taxon>Ditrysia</taxon>
        <taxon>Papilionoidea</taxon>
        <taxon>Papilionidae</taxon>
        <taxon>Papilioninae</taxon>
        <taxon>Papilio</taxon>
    </lineage>
</organism>
<evidence type="ECO:0000256" key="1">
    <source>
        <dbReference type="ARBA" id="ARBA00001936"/>
    </source>
</evidence>
<comment type="pathway">
    <text evidence="2">Nitrogen metabolism; urea cycle; L-ornithine and urea from L-arginine: step 1/1.</text>
</comment>
<comment type="catalytic activity">
    <reaction evidence="10">
        <text>L-arginine + H2O = urea + L-ornithine</text>
        <dbReference type="Rhea" id="RHEA:20569"/>
        <dbReference type="ChEBI" id="CHEBI:15377"/>
        <dbReference type="ChEBI" id="CHEBI:16199"/>
        <dbReference type="ChEBI" id="CHEBI:32682"/>
        <dbReference type="ChEBI" id="CHEBI:46911"/>
        <dbReference type="EC" id="3.5.3.1"/>
    </reaction>
</comment>
<evidence type="ECO:0000256" key="3">
    <source>
        <dbReference type="ARBA" id="ARBA00012168"/>
    </source>
</evidence>
<evidence type="ECO:0000256" key="9">
    <source>
        <dbReference type="ARBA" id="ARBA00023211"/>
    </source>
</evidence>
<dbReference type="NCBIfam" id="TIGR01229">
    <property type="entry name" value="rocF_arginase"/>
    <property type="match status" value="1"/>
</dbReference>
<dbReference type="PRINTS" id="PR00116">
    <property type="entry name" value="ARGINASE"/>
</dbReference>
<keyword evidence="15" id="KW-1185">Reference proteome</keyword>
<proteinExistence type="inferred from homology"/>
<dbReference type="GO" id="GO:0004252">
    <property type="term" value="F:serine-type endopeptidase activity"/>
    <property type="evidence" value="ECO:0007669"/>
    <property type="project" value="InterPro"/>
</dbReference>
<keyword evidence="7" id="KW-0479">Metal-binding</keyword>
<dbReference type="SMART" id="SM00020">
    <property type="entry name" value="Tryp_SPc"/>
    <property type="match status" value="1"/>
</dbReference>
<dbReference type="InterPro" id="IPR014033">
    <property type="entry name" value="Arginase"/>
</dbReference>
<evidence type="ECO:0000256" key="5">
    <source>
        <dbReference type="ARBA" id="ARBA00022436"/>
    </source>
</evidence>
<dbReference type="GO" id="GO:0005829">
    <property type="term" value="C:cytosol"/>
    <property type="evidence" value="ECO:0007669"/>
    <property type="project" value="TreeGrafter"/>
</dbReference>
<comment type="similarity">
    <text evidence="11 12">Belongs to the arginase family.</text>
</comment>
<dbReference type="GO" id="GO:0006508">
    <property type="term" value="P:proteolysis"/>
    <property type="evidence" value="ECO:0007669"/>
    <property type="project" value="InterPro"/>
</dbReference>
<name>A0A0N1PI57_PAPMA</name>
<evidence type="ECO:0000256" key="4">
    <source>
        <dbReference type="ARBA" id="ARBA00018123"/>
    </source>
</evidence>
<dbReference type="GO" id="GO:0005634">
    <property type="term" value="C:nucleus"/>
    <property type="evidence" value="ECO:0007669"/>
    <property type="project" value="TreeGrafter"/>
</dbReference>
<evidence type="ECO:0000313" key="14">
    <source>
        <dbReference type="EMBL" id="KPJ19224.1"/>
    </source>
</evidence>
<dbReference type="Pfam" id="PF00089">
    <property type="entry name" value="Trypsin"/>
    <property type="match status" value="1"/>
</dbReference>
<dbReference type="InParanoid" id="A0A0N1PI57"/>
<protein>
    <recommendedName>
        <fullName evidence="4">Arginase</fullName>
        <ecNumber evidence="3">3.5.3.1</ecNumber>
    </recommendedName>
</protein>
<dbReference type="Proteomes" id="UP000053240">
    <property type="component" value="Unassembled WGS sequence"/>
</dbReference>
<dbReference type="UniPathway" id="UPA00158">
    <property type="reaction ID" value="UER00270"/>
</dbReference>
<evidence type="ECO:0000256" key="8">
    <source>
        <dbReference type="ARBA" id="ARBA00022801"/>
    </source>
</evidence>
<dbReference type="InterPro" id="IPR020855">
    <property type="entry name" value="Ureohydrolase_Mn_BS"/>
</dbReference>
<dbReference type="Pfam" id="PF00491">
    <property type="entry name" value="Arginase"/>
    <property type="match status" value="1"/>
</dbReference>
<keyword evidence="9" id="KW-0464">Manganese</keyword>
<keyword evidence="6" id="KW-0056">Arginine metabolism</keyword>
<dbReference type="FunFam" id="3.40.800.10:FF:000012">
    <property type="entry name" value="Arginase"/>
    <property type="match status" value="1"/>
</dbReference>
<dbReference type="PROSITE" id="PS50240">
    <property type="entry name" value="TRYPSIN_DOM"/>
    <property type="match status" value="1"/>
</dbReference>
<evidence type="ECO:0000256" key="7">
    <source>
        <dbReference type="ARBA" id="ARBA00022723"/>
    </source>
</evidence>
<dbReference type="AlphaFoldDB" id="A0A0N1PI57"/>
<dbReference type="InterPro" id="IPR001254">
    <property type="entry name" value="Trypsin_dom"/>
</dbReference>
<dbReference type="GO" id="GO:0000050">
    <property type="term" value="P:urea cycle"/>
    <property type="evidence" value="ECO:0007669"/>
    <property type="project" value="UniProtKB-UniPathway"/>
</dbReference>
<comment type="cofactor">
    <cofactor evidence="1">
        <name>Mn(2+)</name>
        <dbReference type="ChEBI" id="CHEBI:29035"/>
    </cofactor>
</comment>
<dbReference type="STRING" id="76193.A0A0N1PI57"/>
<dbReference type="InterPro" id="IPR043504">
    <property type="entry name" value="Peptidase_S1_PA_chymotrypsin"/>
</dbReference>
<dbReference type="PANTHER" id="PTHR43782:SF3">
    <property type="entry name" value="ARGINASE"/>
    <property type="match status" value="1"/>
</dbReference>
<dbReference type="InterPro" id="IPR006035">
    <property type="entry name" value="Ureohydrolase"/>
</dbReference>
<dbReference type="Gene3D" id="3.40.800.10">
    <property type="entry name" value="Ureohydrolase domain"/>
    <property type="match status" value="1"/>
</dbReference>
<dbReference type="EMBL" id="KQ459937">
    <property type="protein sequence ID" value="KPJ19224.1"/>
    <property type="molecule type" value="Genomic_DNA"/>
</dbReference>
<reference evidence="14 15" key="1">
    <citation type="journal article" date="2015" name="Nat. Commun.">
        <title>Outbred genome sequencing and CRISPR/Cas9 gene editing in butterflies.</title>
        <authorList>
            <person name="Li X."/>
            <person name="Fan D."/>
            <person name="Zhang W."/>
            <person name="Liu G."/>
            <person name="Zhang L."/>
            <person name="Zhao L."/>
            <person name="Fang X."/>
            <person name="Chen L."/>
            <person name="Dong Y."/>
            <person name="Chen Y."/>
            <person name="Ding Y."/>
            <person name="Zhao R."/>
            <person name="Feng M."/>
            <person name="Zhu Y."/>
            <person name="Feng Y."/>
            <person name="Jiang X."/>
            <person name="Zhu D."/>
            <person name="Xiang H."/>
            <person name="Feng X."/>
            <person name="Li S."/>
            <person name="Wang J."/>
            <person name="Zhang G."/>
            <person name="Kronforst M.R."/>
            <person name="Wang W."/>
        </authorList>
    </citation>
    <scope>NUCLEOTIDE SEQUENCE [LARGE SCALE GENOMIC DNA]</scope>
    <source>
        <strain evidence="14">Ya'a_city_454_Pm</strain>
        <tissue evidence="14">Whole body</tissue>
    </source>
</reference>
<dbReference type="InterPro" id="IPR009003">
    <property type="entry name" value="Peptidase_S1_PA"/>
</dbReference>
<dbReference type="GO" id="GO:0006525">
    <property type="term" value="P:arginine metabolic process"/>
    <property type="evidence" value="ECO:0007669"/>
    <property type="project" value="UniProtKB-KW"/>
</dbReference>
<feature type="domain" description="Peptidase S1" evidence="13">
    <location>
        <begin position="1"/>
        <end position="210"/>
    </location>
</feature>
<evidence type="ECO:0000256" key="6">
    <source>
        <dbReference type="ARBA" id="ARBA00022503"/>
    </source>
</evidence>
<evidence type="ECO:0000256" key="12">
    <source>
        <dbReference type="RuleBase" id="RU003684"/>
    </source>
</evidence>
<dbReference type="PROSITE" id="PS51409">
    <property type="entry name" value="ARGINASE_2"/>
    <property type="match status" value="1"/>
</dbReference>
<dbReference type="CDD" id="cd09989">
    <property type="entry name" value="Arginase"/>
    <property type="match status" value="1"/>
</dbReference>
<dbReference type="GO" id="GO:0030145">
    <property type="term" value="F:manganese ion binding"/>
    <property type="evidence" value="ECO:0007669"/>
    <property type="project" value="TreeGrafter"/>
</dbReference>
<evidence type="ECO:0000259" key="13">
    <source>
        <dbReference type="PROSITE" id="PS50240"/>
    </source>
</evidence>
<dbReference type="SUPFAM" id="SSF52768">
    <property type="entry name" value="Arginase/deacetylase"/>
    <property type="match status" value="1"/>
</dbReference>
<evidence type="ECO:0000256" key="2">
    <source>
        <dbReference type="ARBA" id="ARBA00005098"/>
    </source>
</evidence>
<dbReference type="EC" id="3.5.3.1" evidence="3"/>
<sequence>MVAQEVNPKDWRTIEMVAEEHPYVVALLDDALFYMCTGTIITERTVLTSGKCLKNDLKYVAVTIAAFDRISVNNNVFTIAFKRRHGEYSFQLKPNTTSDAIRMHNNIGLVLTVKPLLESLVSRPRIGTLNYKKLKKAALVAVGFGKINRRVIAIQKQVYQKVSCINSNWINCVCGIEEDSNLRTYVDQFGEGGPVLLGSVVIGIVSFPCASMSAMMSQAQKWEPLKNVGIIGVPFEKGQKKYGVSVAPAAMRSAGLINHLQTIDGLDVKDYGDIDTTTTEAEVKVDNMSHLSQVSACNKKLSERVSQVLKDGRVAVTIGGDHSIGVGTVDGHYKVNQDMILIWVDAHADINTNKTSGSGSVHGMPVALLVKELADYWPYLPTMDWQVPKFSIKNLGYIGLRSVDEYERLAIEKYNVPAFAMEDIEEHGIRKSIQHILNVLDPEMKKPIHVSFDIDSLDALEAPSTGTPVRGGLSLREAINLMEIIHATGRLRAIDLVEINPALGNDYDRKRTIEAGLCVLKAALGFSRRGTAPRGVLDLPMLGLIAVGSCLESTTEHSEKNQTEEEMKNIIQKYIENVKDIDSKYVINEALSKSISHYLNGKVNVLPLYRISLKIDRNPIKIPWTIPEKPTVSDRGSKLKYEYVQVGTTKEK</sequence>
<evidence type="ECO:0000256" key="10">
    <source>
        <dbReference type="ARBA" id="ARBA00047391"/>
    </source>
</evidence>
<dbReference type="PROSITE" id="PS01053">
    <property type="entry name" value="ARGINASE_1"/>
    <property type="match status" value="1"/>
</dbReference>
<evidence type="ECO:0000256" key="11">
    <source>
        <dbReference type="PROSITE-ProRule" id="PRU00742"/>
    </source>
</evidence>
<dbReference type="SUPFAM" id="SSF50494">
    <property type="entry name" value="Trypsin-like serine proteases"/>
    <property type="match status" value="1"/>
</dbReference>
<dbReference type="PANTHER" id="PTHR43782">
    <property type="entry name" value="ARGINASE"/>
    <property type="match status" value="1"/>
</dbReference>
<gene>
    <name evidence="14" type="ORF">RR48_04655</name>
</gene>